<dbReference type="Proteomes" id="UP000813427">
    <property type="component" value="Unassembled WGS sequence"/>
</dbReference>
<evidence type="ECO:0000256" key="1">
    <source>
        <dbReference type="ARBA" id="ARBA00023242"/>
    </source>
</evidence>
<dbReference type="EMBL" id="JAGPXF010000006">
    <property type="protein sequence ID" value="KAH7238630.1"/>
    <property type="molecule type" value="Genomic_DNA"/>
</dbReference>
<dbReference type="PANTHER" id="PTHR47256:SF1">
    <property type="entry name" value="ZN(II)2CYS6 TRANSCRIPTION FACTOR (EUROFUNG)"/>
    <property type="match status" value="1"/>
</dbReference>
<comment type="caution">
    <text evidence="3">The sequence shown here is derived from an EMBL/GenBank/DDBJ whole genome shotgun (WGS) entry which is preliminary data.</text>
</comment>
<name>A0A8K0RPV3_9HYPO</name>
<evidence type="ECO:0000313" key="3">
    <source>
        <dbReference type="EMBL" id="KAH7238630.1"/>
    </source>
</evidence>
<dbReference type="Pfam" id="PF04082">
    <property type="entry name" value="Fungal_trans"/>
    <property type="match status" value="1"/>
</dbReference>
<sequence length="429" mass="48856">MIIDDDELFVKLLQIYFLTEYTWYPAFQKDYFLEDMAAGRKKYCSSLLVNAILASACHGNSKMMDRAKFWNPRTLGYQFLAEARRLWEFEAGNTQLTTIQAAIVMSIVHGANGNNNIGKSYLTQAVSAAHGIQLFSPPTQAIDHVECNARAITAWVLFGVQASNCYGEFWLQYPPNRQPVPISYGNTFKATTDFRSIMNDVAAAFFNKVNKGSGTTVHRIQMFCIQLDDWYRNLPADLTARNICFPWQLKLHMHYHNLSIHLLETLIVISKPATYDINVQKTLSGAKVRLETLLRLYYLRHGYESYDIFMISVLSFLGFIHIKALKGAEAIEVESRRSSVVLTAQGLRDQSRNCYVAGLVFRVMKGNMGVEGQSLLKDIEDLPEEDEEEKLLVAEQVQSSWPIDIERIDIEPEKQRLGNLVKRINELGV</sequence>
<accession>A0A8K0RPV3</accession>
<dbReference type="OrthoDB" id="426882at2759"/>
<proteinExistence type="predicted"/>
<dbReference type="GO" id="GO:0006351">
    <property type="term" value="P:DNA-templated transcription"/>
    <property type="evidence" value="ECO:0007669"/>
    <property type="project" value="InterPro"/>
</dbReference>
<reference evidence="3" key="1">
    <citation type="journal article" date="2021" name="Nat. Commun.">
        <title>Genetic determinants of endophytism in the Arabidopsis root mycobiome.</title>
        <authorList>
            <person name="Mesny F."/>
            <person name="Miyauchi S."/>
            <person name="Thiergart T."/>
            <person name="Pickel B."/>
            <person name="Atanasova L."/>
            <person name="Karlsson M."/>
            <person name="Huettel B."/>
            <person name="Barry K.W."/>
            <person name="Haridas S."/>
            <person name="Chen C."/>
            <person name="Bauer D."/>
            <person name="Andreopoulos W."/>
            <person name="Pangilinan J."/>
            <person name="LaButti K."/>
            <person name="Riley R."/>
            <person name="Lipzen A."/>
            <person name="Clum A."/>
            <person name="Drula E."/>
            <person name="Henrissat B."/>
            <person name="Kohler A."/>
            <person name="Grigoriev I.V."/>
            <person name="Martin F.M."/>
            <person name="Hacquard S."/>
        </authorList>
    </citation>
    <scope>NUCLEOTIDE SEQUENCE</scope>
    <source>
        <strain evidence="3">MPI-SDFR-AT-0068</strain>
    </source>
</reference>
<protein>
    <recommendedName>
        <fullName evidence="2">Xylanolytic transcriptional activator regulatory domain-containing protein</fullName>
    </recommendedName>
</protein>
<dbReference type="InterPro" id="IPR053187">
    <property type="entry name" value="Notoamide_regulator"/>
</dbReference>
<keyword evidence="1" id="KW-0539">Nucleus</keyword>
<dbReference type="CDD" id="cd12148">
    <property type="entry name" value="fungal_TF_MHR"/>
    <property type="match status" value="1"/>
</dbReference>
<dbReference type="PANTHER" id="PTHR47256">
    <property type="entry name" value="ZN(II)2CYS6 TRANSCRIPTION FACTOR (EUROFUNG)-RELATED"/>
    <property type="match status" value="1"/>
</dbReference>
<organism evidence="3 4">
    <name type="scientific">Fusarium tricinctum</name>
    <dbReference type="NCBI Taxonomy" id="61284"/>
    <lineage>
        <taxon>Eukaryota</taxon>
        <taxon>Fungi</taxon>
        <taxon>Dikarya</taxon>
        <taxon>Ascomycota</taxon>
        <taxon>Pezizomycotina</taxon>
        <taxon>Sordariomycetes</taxon>
        <taxon>Hypocreomycetidae</taxon>
        <taxon>Hypocreales</taxon>
        <taxon>Nectriaceae</taxon>
        <taxon>Fusarium</taxon>
        <taxon>Fusarium tricinctum species complex</taxon>
    </lineage>
</organism>
<evidence type="ECO:0000313" key="4">
    <source>
        <dbReference type="Proteomes" id="UP000813427"/>
    </source>
</evidence>
<dbReference type="GO" id="GO:0008270">
    <property type="term" value="F:zinc ion binding"/>
    <property type="evidence" value="ECO:0007669"/>
    <property type="project" value="InterPro"/>
</dbReference>
<dbReference type="GO" id="GO:0003677">
    <property type="term" value="F:DNA binding"/>
    <property type="evidence" value="ECO:0007669"/>
    <property type="project" value="InterPro"/>
</dbReference>
<feature type="domain" description="Xylanolytic transcriptional activator regulatory" evidence="2">
    <location>
        <begin position="13"/>
        <end position="135"/>
    </location>
</feature>
<evidence type="ECO:0000259" key="2">
    <source>
        <dbReference type="Pfam" id="PF04082"/>
    </source>
</evidence>
<dbReference type="AlphaFoldDB" id="A0A8K0RPV3"/>
<dbReference type="InterPro" id="IPR007219">
    <property type="entry name" value="XnlR_reg_dom"/>
</dbReference>
<keyword evidence="4" id="KW-1185">Reference proteome</keyword>
<gene>
    <name evidence="3" type="ORF">BKA59DRAFT_495308</name>
</gene>